<evidence type="ECO:0000256" key="1">
    <source>
        <dbReference type="SAM" id="MobiDB-lite"/>
    </source>
</evidence>
<gene>
    <name evidence="2" type="ORF">PV07_01016</name>
</gene>
<dbReference type="VEuPathDB" id="FungiDB:PV07_01016"/>
<accession>A0A0D2DET7</accession>
<sequence length="134" mass="15122">MGHWESGEKLENAYSLERCRHRYKRAWLHPSIFILNYHTGFPPSHKPNTITGRALSSNSCLVSRRCRLRWTLLRSTWWKSSKAARKLYTSMTSSTWPTTSRASSPVRLLLPCSGSTSSCPSATSASSSRATMAR</sequence>
<dbReference type="RefSeq" id="XP_016254440.1">
    <property type="nucleotide sequence ID" value="XM_016387512.1"/>
</dbReference>
<evidence type="ECO:0000313" key="3">
    <source>
        <dbReference type="Proteomes" id="UP000054466"/>
    </source>
</evidence>
<dbReference type="AlphaFoldDB" id="A0A0D2DET7"/>
<reference evidence="2 3" key="1">
    <citation type="submission" date="2015-01" db="EMBL/GenBank/DDBJ databases">
        <title>The Genome Sequence of Cladophialophora immunda CBS83496.</title>
        <authorList>
            <consortium name="The Broad Institute Genomics Platform"/>
            <person name="Cuomo C."/>
            <person name="de Hoog S."/>
            <person name="Gorbushina A."/>
            <person name="Stielow B."/>
            <person name="Teixiera M."/>
            <person name="Abouelleil A."/>
            <person name="Chapman S.B."/>
            <person name="Priest M."/>
            <person name="Young S.K."/>
            <person name="Wortman J."/>
            <person name="Nusbaum C."/>
            <person name="Birren B."/>
        </authorList>
    </citation>
    <scope>NUCLEOTIDE SEQUENCE [LARGE SCALE GENOMIC DNA]</scope>
    <source>
        <strain evidence="2 3">CBS 83496</strain>
    </source>
</reference>
<dbReference type="HOGENOM" id="CLU_1895979_0_0_1"/>
<evidence type="ECO:0000313" key="2">
    <source>
        <dbReference type="EMBL" id="KIW34224.1"/>
    </source>
</evidence>
<proteinExistence type="predicted"/>
<feature type="compositionally biased region" description="Low complexity" evidence="1">
    <location>
        <begin position="113"/>
        <end position="128"/>
    </location>
</feature>
<dbReference type="GeneID" id="27340210"/>
<dbReference type="EMBL" id="KN847040">
    <property type="protein sequence ID" value="KIW34224.1"/>
    <property type="molecule type" value="Genomic_DNA"/>
</dbReference>
<organism evidence="2 3">
    <name type="scientific">Cladophialophora immunda</name>
    <dbReference type="NCBI Taxonomy" id="569365"/>
    <lineage>
        <taxon>Eukaryota</taxon>
        <taxon>Fungi</taxon>
        <taxon>Dikarya</taxon>
        <taxon>Ascomycota</taxon>
        <taxon>Pezizomycotina</taxon>
        <taxon>Eurotiomycetes</taxon>
        <taxon>Chaetothyriomycetidae</taxon>
        <taxon>Chaetothyriales</taxon>
        <taxon>Herpotrichiellaceae</taxon>
        <taxon>Cladophialophora</taxon>
    </lineage>
</organism>
<protein>
    <submittedName>
        <fullName evidence="2">Uncharacterized protein</fullName>
    </submittedName>
</protein>
<name>A0A0D2DET7_9EURO</name>
<feature type="region of interest" description="Disordered" evidence="1">
    <location>
        <begin position="113"/>
        <end position="134"/>
    </location>
</feature>
<dbReference type="Proteomes" id="UP000054466">
    <property type="component" value="Unassembled WGS sequence"/>
</dbReference>
<keyword evidence="3" id="KW-1185">Reference proteome</keyword>